<reference evidence="14 15" key="1">
    <citation type="journal article" date="2014" name="Nat. Genet.">
        <title>Genome sequence of the hot pepper provides insights into the evolution of pungency in Capsicum species.</title>
        <authorList>
            <person name="Kim S."/>
            <person name="Park M."/>
            <person name="Yeom S.I."/>
            <person name="Kim Y.M."/>
            <person name="Lee J.M."/>
            <person name="Lee H.A."/>
            <person name="Seo E."/>
            <person name="Choi J."/>
            <person name="Cheong K."/>
            <person name="Kim K.T."/>
            <person name="Jung K."/>
            <person name="Lee G.W."/>
            <person name="Oh S.K."/>
            <person name="Bae C."/>
            <person name="Kim S.B."/>
            <person name="Lee H.Y."/>
            <person name="Kim S.Y."/>
            <person name="Kim M.S."/>
            <person name="Kang B.C."/>
            <person name="Jo Y.D."/>
            <person name="Yang H.B."/>
            <person name="Jeong H.J."/>
            <person name="Kang W.H."/>
            <person name="Kwon J.K."/>
            <person name="Shin C."/>
            <person name="Lim J.Y."/>
            <person name="Park J.H."/>
            <person name="Huh J.H."/>
            <person name="Kim J.S."/>
            <person name="Kim B.D."/>
            <person name="Cohen O."/>
            <person name="Paran I."/>
            <person name="Suh M.C."/>
            <person name="Lee S.B."/>
            <person name="Kim Y.K."/>
            <person name="Shin Y."/>
            <person name="Noh S.J."/>
            <person name="Park J."/>
            <person name="Seo Y.S."/>
            <person name="Kwon S.Y."/>
            <person name="Kim H.A."/>
            <person name="Park J.M."/>
            <person name="Kim H.J."/>
            <person name="Choi S.B."/>
            <person name="Bosland P.W."/>
            <person name="Reeves G."/>
            <person name="Jo S.H."/>
            <person name="Lee B.W."/>
            <person name="Cho H.T."/>
            <person name="Choi H.S."/>
            <person name="Lee M.S."/>
            <person name="Yu Y."/>
            <person name="Do Choi Y."/>
            <person name="Park B.S."/>
            <person name="van Deynze A."/>
            <person name="Ashrafi H."/>
            <person name="Hill T."/>
            <person name="Kim W.T."/>
            <person name="Pai H.S."/>
            <person name="Ahn H.K."/>
            <person name="Yeam I."/>
            <person name="Giovannoni J.J."/>
            <person name="Rose J.K."/>
            <person name="Sorensen I."/>
            <person name="Lee S.J."/>
            <person name="Kim R.W."/>
            <person name="Choi I.Y."/>
            <person name="Choi B.S."/>
            <person name="Lim J.S."/>
            <person name="Lee Y.H."/>
            <person name="Choi D."/>
        </authorList>
    </citation>
    <scope>NUCLEOTIDE SEQUENCE [LARGE SCALE GENOMIC DNA]</scope>
    <source>
        <strain evidence="15">cv. CM334</strain>
    </source>
</reference>
<keyword evidence="11" id="KW-0325">Glycoprotein</keyword>
<sequence>MGRSCNLLLPLAVFILLIHFHTSLSTVTNISTDEASLLSFKSHSISFGPNNILATNWSSSSPVCSWIGVTCSSRHHRVVALDISSMQLHGTIPPHLGNLSFLVSLNIKNNTFHGDLPEELAHLHRLKLIDVTNNNFTGAIPSFLGLLPNLRIMILSNNQFSGKIPSALSNLTKLEVLRVQRNFLHGEIPRELGDLRYTAFIDMQGNQLTGSVPTSIFNITTMQIIALTTNNLTGKLPMTICDHLPNLKVLDISNNYLDGIIPPTLEKCRKLQTSSLFRNDWNCAKRISQLNSSDRIISRCTALGR</sequence>
<keyword evidence="4 12" id="KW-0732">Signal</keyword>
<keyword evidence="7" id="KW-0067">ATP-binding</keyword>
<gene>
    <name evidence="14" type="ORF">T459_04909</name>
</gene>
<feature type="chain" id="PRO_5013848127" description="Leucine-rich repeat-containing N-terminal plant-type domain-containing protein" evidence="12">
    <location>
        <begin position="26"/>
        <end position="305"/>
    </location>
</feature>
<evidence type="ECO:0000256" key="6">
    <source>
        <dbReference type="ARBA" id="ARBA00022741"/>
    </source>
</evidence>
<evidence type="ECO:0000256" key="11">
    <source>
        <dbReference type="ARBA" id="ARBA00023180"/>
    </source>
</evidence>
<dbReference type="Gene3D" id="3.80.10.10">
    <property type="entry name" value="Ribonuclease Inhibitor"/>
    <property type="match status" value="2"/>
</dbReference>
<reference evidence="14 15" key="2">
    <citation type="journal article" date="2017" name="Genome Biol.">
        <title>New reference genome sequences of hot pepper reveal the massive evolution of plant disease-resistance genes by retroduplication.</title>
        <authorList>
            <person name="Kim S."/>
            <person name="Park J."/>
            <person name="Yeom S.I."/>
            <person name="Kim Y.M."/>
            <person name="Seo E."/>
            <person name="Kim K.T."/>
            <person name="Kim M.S."/>
            <person name="Lee J.M."/>
            <person name="Cheong K."/>
            <person name="Shin H.S."/>
            <person name="Kim S.B."/>
            <person name="Han K."/>
            <person name="Lee J."/>
            <person name="Park M."/>
            <person name="Lee H.A."/>
            <person name="Lee H.Y."/>
            <person name="Lee Y."/>
            <person name="Oh S."/>
            <person name="Lee J.H."/>
            <person name="Choi E."/>
            <person name="Choi E."/>
            <person name="Lee S.E."/>
            <person name="Jeon J."/>
            <person name="Kim H."/>
            <person name="Choi G."/>
            <person name="Song H."/>
            <person name="Lee J."/>
            <person name="Lee S.C."/>
            <person name="Kwon J.K."/>
            <person name="Lee H.Y."/>
            <person name="Koo N."/>
            <person name="Hong Y."/>
            <person name="Kim R.W."/>
            <person name="Kang W.H."/>
            <person name="Huh J.H."/>
            <person name="Kang B.C."/>
            <person name="Yang T.J."/>
            <person name="Lee Y.H."/>
            <person name="Bennetzen J.L."/>
            <person name="Choi D."/>
        </authorList>
    </citation>
    <scope>NUCLEOTIDE SEQUENCE [LARGE SCALE GENOMIC DNA]</scope>
    <source>
        <strain evidence="15">cv. CM334</strain>
    </source>
</reference>
<evidence type="ECO:0000256" key="10">
    <source>
        <dbReference type="ARBA" id="ARBA00023170"/>
    </source>
</evidence>
<dbReference type="InterPro" id="IPR001611">
    <property type="entry name" value="Leu-rich_rpt"/>
</dbReference>
<protein>
    <recommendedName>
        <fullName evidence="13">Leucine-rich repeat-containing N-terminal plant-type domain-containing protein</fullName>
    </recommendedName>
</protein>
<evidence type="ECO:0000256" key="3">
    <source>
        <dbReference type="ARBA" id="ARBA00022692"/>
    </source>
</evidence>
<dbReference type="OMA" id="NASICTW"/>
<dbReference type="GO" id="GO:0005524">
    <property type="term" value="F:ATP binding"/>
    <property type="evidence" value="ECO:0007669"/>
    <property type="project" value="UniProtKB-KW"/>
</dbReference>
<dbReference type="AlphaFoldDB" id="A0A2G3A6D1"/>
<dbReference type="InterPro" id="IPR013210">
    <property type="entry name" value="LRR_N_plant-typ"/>
</dbReference>
<keyword evidence="2" id="KW-0433">Leucine-rich repeat</keyword>
<keyword evidence="3" id="KW-0812">Transmembrane</keyword>
<keyword evidence="9" id="KW-0472">Membrane</keyword>
<dbReference type="Pfam" id="PF00560">
    <property type="entry name" value="LRR_1"/>
    <property type="match status" value="3"/>
</dbReference>
<dbReference type="PANTHER" id="PTHR47988">
    <property type="entry name" value="SOMATIC EMBRYOGENESIS RECEPTOR KINASE 1"/>
    <property type="match status" value="1"/>
</dbReference>
<dbReference type="Pfam" id="PF08263">
    <property type="entry name" value="LRRNT_2"/>
    <property type="match status" value="1"/>
</dbReference>
<keyword evidence="6" id="KW-0547">Nucleotide-binding</keyword>
<dbReference type="GO" id="GO:0038023">
    <property type="term" value="F:signaling receptor activity"/>
    <property type="evidence" value="ECO:0000318"/>
    <property type="project" value="GO_Central"/>
</dbReference>
<dbReference type="InterPro" id="IPR032675">
    <property type="entry name" value="LRR_dom_sf"/>
</dbReference>
<evidence type="ECO:0000256" key="2">
    <source>
        <dbReference type="ARBA" id="ARBA00022614"/>
    </source>
</evidence>
<keyword evidence="15" id="KW-1185">Reference proteome</keyword>
<accession>A0A2G3A6D1</accession>
<name>A0A2G3A6D1_CAPAN</name>
<dbReference type="Gramene" id="PHT89796">
    <property type="protein sequence ID" value="PHT89796"/>
    <property type="gene ID" value="T459_04909"/>
</dbReference>
<dbReference type="Pfam" id="PF13855">
    <property type="entry name" value="LRR_8"/>
    <property type="match status" value="1"/>
</dbReference>
<evidence type="ECO:0000256" key="9">
    <source>
        <dbReference type="ARBA" id="ARBA00023136"/>
    </source>
</evidence>
<feature type="signal peptide" evidence="12">
    <location>
        <begin position="1"/>
        <end position="25"/>
    </location>
</feature>
<proteinExistence type="predicted"/>
<dbReference type="GO" id="GO:0050832">
    <property type="term" value="P:defense response to fungus"/>
    <property type="evidence" value="ECO:0007669"/>
    <property type="project" value="UniProtKB-ARBA"/>
</dbReference>
<evidence type="ECO:0000256" key="12">
    <source>
        <dbReference type="SAM" id="SignalP"/>
    </source>
</evidence>
<evidence type="ECO:0000256" key="5">
    <source>
        <dbReference type="ARBA" id="ARBA00022737"/>
    </source>
</evidence>
<evidence type="ECO:0000259" key="13">
    <source>
        <dbReference type="Pfam" id="PF08263"/>
    </source>
</evidence>
<evidence type="ECO:0000313" key="15">
    <source>
        <dbReference type="Proteomes" id="UP000222542"/>
    </source>
</evidence>
<dbReference type="FunFam" id="3.80.10.10:FF:000101">
    <property type="entry name" value="LRR receptor-like serine/threonine-protein kinase ERECTA"/>
    <property type="match status" value="1"/>
</dbReference>
<dbReference type="Proteomes" id="UP000222542">
    <property type="component" value="Unassembled WGS sequence"/>
</dbReference>
<evidence type="ECO:0000256" key="7">
    <source>
        <dbReference type="ARBA" id="ARBA00022840"/>
    </source>
</evidence>
<dbReference type="GO" id="GO:0005886">
    <property type="term" value="C:plasma membrane"/>
    <property type="evidence" value="ECO:0000318"/>
    <property type="project" value="GO_Central"/>
</dbReference>
<dbReference type="EMBL" id="AYRZ02000002">
    <property type="protein sequence ID" value="PHT89796.1"/>
    <property type="molecule type" value="Genomic_DNA"/>
</dbReference>
<keyword evidence="8" id="KW-1133">Transmembrane helix</keyword>
<evidence type="ECO:0000256" key="1">
    <source>
        <dbReference type="ARBA" id="ARBA00004479"/>
    </source>
</evidence>
<dbReference type="SUPFAM" id="SSF52058">
    <property type="entry name" value="L domain-like"/>
    <property type="match status" value="1"/>
</dbReference>
<evidence type="ECO:0000313" key="14">
    <source>
        <dbReference type="EMBL" id="PHT89796.1"/>
    </source>
</evidence>
<evidence type="ECO:0000256" key="8">
    <source>
        <dbReference type="ARBA" id="ARBA00022989"/>
    </source>
</evidence>
<comment type="subcellular location">
    <subcellularLocation>
        <location evidence="1">Membrane</location>
        <topology evidence="1">Single-pass type I membrane protein</topology>
    </subcellularLocation>
</comment>
<keyword evidence="10" id="KW-0675">Receptor</keyword>
<comment type="caution">
    <text evidence="14">The sequence shown here is derived from an EMBL/GenBank/DDBJ whole genome shotgun (WGS) entry which is preliminary data.</text>
</comment>
<keyword evidence="5" id="KW-0677">Repeat</keyword>
<organism evidence="14 15">
    <name type="scientific">Capsicum annuum</name>
    <name type="common">Capsicum pepper</name>
    <dbReference type="NCBI Taxonomy" id="4072"/>
    <lineage>
        <taxon>Eukaryota</taxon>
        <taxon>Viridiplantae</taxon>
        <taxon>Streptophyta</taxon>
        <taxon>Embryophyta</taxon>
        <taxon>Tracheophyta</taxon>
        <taxon>Spermatophyta</taxon>
        <taxon>Magnoliopsida</taxon>
        <taxon>eudicotyledons</taxon>
        <taxon>Gunneridae</taxon>
        <taxon>Pentapetalae</taxon>
        <taxon>asterids</taxon>
        <taxon>lamiids</taxon>
        <taxon>Solanales</taxon>
        <taxon>Solanaceae</taxon>
        <taxon>Solanoideae</taxon>
        <taxon>Capsiceae</taxon>
        <taxon>Capsicum</taxon>
    </lineage>
</organism>
<feature type="domain" description="Leucine-rich repeat-containing N-terminal plant-type" evidence="13">
    <location>
        <begin position="31"/>
        <end position="72"/>
    </location>
</feature>
<evidence type="ECO:0000256" key="4">
    <source>
        <dbReference type="ARBA" id="ARBA00022729"/>
    </source>
</evidence>